<dbReference type="PANTHER" id="PTHR47287">
    <property type="entry name" value="C2H2 AND C2HC ZINC FINGERS SUPERFAMILY PROTEIN"/>
    <property type="match status" value="1"/>
</dbReference>
<dbReference type="Gene3D" id="3.30.160.60">
    <property type="entry name" value="Classic Zinc Finger"/>
    <property type="match status" value="1"/>
</dbReference>
<dbReference type="InterPro" id="IPR036236">
    <property type="entry name" value="Znf_C2H2_sf"/>
</dbReference>
<dbReference type="InterPro" id="IPR044246">
    <property type="entry name" value="ZFP3-like"/>
</dbReference>
<evidence type="ECO:0000313" key="9">
    <source>
        <dbReference type="EMBL" id="KAK4272414.1"/>
    </source>
</evidence>
<keyword evidence="3 6" id="KW-0863">Zinc-finger</keyword>
<keyword evidence="4" id="KW-0862">Zinc</keyword>
<feature type="compositionally biased region" description="Low complexity" evidence="7">
    <location>
        <begin position="49"/>
        <end position="58"/>
    </location>
</feature>
<comment type="subcellular location">
    <subcellularLocation>
        <location evidence="1">Nucleus</location>
    </subcellularLocation>
</comment>
<keyword evidence="2" id="KW-0479">Metal-binding</keyword>
<feature type="compositionally biased region" description="Basic and acidic residues" evidence="7">
    <location>
        <begin position="10"/>
        <end position="22"/>
    </location>
</feature>
<feature type="region of interest" description="Disordered" evidence="7">
    <location>
        <begin position="43"/>
        <end position="73"/>
    </location>
</feature>
<dbReference type="GO" id="GO:0008270">
    <property type="term" value="F:zinc ion binding"/>
    <property type="evidence" value="ECO:0007669"/>
    <property type="project" value="UniProtKB-KW"/>
</dbReference>
<feature type="domain" description="C2H2-type" evidence="8">
    <location>
        <begin position="80"/>
        <end position="107"/>
    </location>
</feature>
<dbReference type="PANTHER" id="PTHR47287:SF13">
    <property type="entry name" value="C2H2-TYPE DOMAIN-CONTAINING PROTEIN"/>
    <property type="match status" value="1"/>
</dbReference>
<accession>A0AAE1JQR7</accession>
<protein>
    <recommendedName>
        <fullName evidence="8">C2H2-type domain-containing protein</fullName>
    </recommendedName>
</protein>
<feature type="region of interest" description="Disordered" evidence="7">
    <location>
        <begin position="1"/>
        <end position="22"/>
    </location>
</feature>
<feature type="region of interest" description="Disordered" evidence="7">
    <location>
        <begin position="188"/>
        <end position="212"/>
    </location>
</feature>
<dbReference type="AlphaFoldDB" id="A0AAE1JQR7"/>
<name>A0AAE1JQR7_9FABA</name>
<reference evidence="9" key="1">
    <citation type="submission" date="2023-10" db="EMBL/GenBank/DDBJ databases">
        <title>Chromosome-level genome of the transformable northern wattle, Acacia crassicarpa.</title>
        <authorList>
            <person name="Massaro I."/>
            <person name="Sinha N.R."/>
            <person name="Poethig S."/>
            <person name="Leichty A.R."/>
        </authorList>
    </citation>
    <scope>NUCLEOTIDE SEQUENCE</scope>
    <source>
        <strain evidence="9">Acra3RX</strain>
        <tissue evidence="9">Leaf</tissue>
    </source>
</reference>
<evidence type="ECO:0000256" key="6">
    <source>
        <dbReference type="PROSITE-ProRule" id="PRU00042"/>
    </source>
</evidence>
<dbReference type="InterPro" id="IPR013087">
    <property type="entry name" value="Znf_C2H2_type"/>
</dbReference>
<evidence type="ECO:0000313" key="10">
    <source>
        <dbReference type="Proteomes" id="UP001293593"/>
    </source>
</evidence>
<sequence>MSERMNVGGGEDKKMKRKLEEDHYETAEEHFLSLSLCNNADMSKPLKVSPKPASSSPGDGDGDDDDKKKPASEGRWTKEFGCRFCVKKFKSSQALGGHQNAHRKERVIYKMERELSTFGHPNFCPCSSIITHNNLPRPIISRAPTSASASSSAFNPHFHLLHHAIATHHHHFHRQGQPIPSLSFGMNTSGNIPDVEEKKPDVPSGLDLSLRL</sequence>
<dbReference type="SUPFAM" id="SSF57667">
    <property type="entry name" value="beta-beta-alpha zinc fingers"/>
    <property type="match status" value="1"/>
</dbReference>
<dbReference type="GO" id="GO:0009788">
    <property type="term" value="P:negative regulation of abscisic acid-activated signaling pathway"/>
    <property type="evidence" value="ECO:0007669"/>
    <property type="project" value="InterPro"/>
</dbReference>
<dbReference type="Proteomes" id="UP001293593">
    <property type="component" value="Unassembled WGS sequence"/>
</dbReference>
<dbReference type="EMBL" id="JAWXYG010000005">
    <property type="protein sequence ID" value="KAK4272414.1"/>
    <property type="molecule type" value="Genomic_DNA"/>
</dbReference>
<comment type="caution">
    <text evidence="9">The sequence shown here is derived from an EMBL/GenBank/DDBJ whole genome shotgun (WGS) entry which is preliminary data.</text>
</comment>
<evidence type="ECO:0000256" key="1">
    <source>
        <dbReference type="ARBA" id="ARBA00004123"/>
    </source>
</evidence>
<gene>
    <name evidence="9" type="ORF">QN277_020977</name>
</gene>
<evidence type="ECO:0000256" key="7">
    <source>
        <dbReference type="SAM" id="MobiDB-lite"/>
    </source>
</evidence>
<evidence type="ECO:0000256" key="2">
    <source>
        <dbReference type="ARBA" id="ARBA00022723"/>
    </source>
</evidence>
<proteinExistence type="predicted"/>
<keyword evidence="10" id="KW-1185">Reference proteome</keyword>
<keyword evidence="5" id="KW-0539">Nucleus</keyword>
<dbReference type="PROSITE" id="PS00028">
    <property type="entry name" value="ZINC_FINGER_C2H2_1"/>
    <property type="match status" value="1"/>
</dbReference>
<evidence type="ECO:0000256" key="4">
    <source>
        <dbReference type="ARBA" id="ARBA00022833"/>
    </source>
</evidence>
<organism evidence="9 10">
    <name type="scientific">Acacia crassicarpa</name>
    <name type="common">northern wattle</name>
    <dbReference type="NCBI Taxonomy" id="499986"/>
    <lineage>
        <taxon>Eukaryota</taxon>
        <taxon>Viridiplantae</taxon>
        <taxon>Streptophyta</taxon>
        <taxon>Embryophyta</taxon>
        <taxon>Tracheophyta</taxon>
        <taxon>Spermatophyta</taxon>
        <taxon>Magnoliopsida</taxon>
        <taxon>eudicotyledons</taxon>
        <taxon>Gunneridae</taxon>
        <taxon>Pentapetalae</taxon>
        <taxon>rosids</taxon>
        <taxon>fabids</taxon>
        <taxon>Fabales</taxon>
        <taxon>Fabaceae</taxon>
        <taxon>Caesalpinioideae</taxon>
        <taxon>mimosoid clade</taxon>
        <taxon>Acacieae</taxon>
        <taxon>Acacia</taxon>
    </lineage>
</organism>
<dbReference type="GO" id="GO:0005634">
    <property type="term" value="C:nucleus"/>
    <property type="evidence" value="ECO:0007669"/>
    <property type="project" value="UniProtKB-SubCell"/>
</dbReference>
<evidence type="ECO:0000256" key="5">
    <source>
        <dbReference type="ARBA" id="ARBA00023242"/>
    </source>
</evidence>
<evidence type="ECO:0000256" key="3">
    <source>
        <dbReference type="ARBA" id="ARBA00022771"/>
    </source>
</evidence>
<dbReference type="PROSITE" id="PS50157">
    <property type="entry name" value="ZINC_FINGER_C2H2_2"/>
    <property type="match status" value="1"/>
</dbReference>
<evidence type="ECO:0000259" key="8">
    <source>
        <dbReference type="PROSITE" id="PS50157"/>
    </source>
</evidence>